<dbReference type="SMART" id="SM00530">
    <property type="entry name" value="HTH_XRE"/>
    <property type="match status" value="1"/>
</dbReference>
<evidence type="ECO:0000259" key="1">
    <source>
        <dbReference type="PROSITE" id="PS50943"/>
    </source>
</evidence>
<proteinExistence type="predicted"/>
<dbReference type="Gene3D" id="1.10.260.40">
    <property type="entry name" value="lambda repressor-like DNA-binding domains"/>
    <property type="match status" value="1"/>
</dbReference>
<name>A0A916JGX7_9BACT</name>
<feature type="domain" description="HTH cro/C1-type" evidence="1">
    <location>
        <begin position="42"/>
        <end position="83"/>
    </location>
</feature>
<dbReference type="CDD" id="cd00093">
    <property type="entry name" value="HTH_XRE"/>
    <property type="match status" value="1"/>
</dbReference>
<protein>
    <recommendedName>
        <fullName evidence="1">HTH cro/C1-type domain-containing protein</fullName>
    </recommendedName>
</protein>
<keyword evidence="3" id="KW-1185">Reference proteome</keyword>
<dbReference type="Pfam" id="PF01381">
    <property type="entry name" value="HTH_3"/>
    <property type="match status" value="1"/>
</dbReference>
<comment type="caution">
    <text evidence="2">The sequence shown here is derived from an EMBL/GenBank/DDBJ whole genome shotgun (WGS) entry which is preliminary data.</text>
</comment>
<organism evidence="2 3">
    <name type="scientific">Dyadobacter helix</name>
    <dbReference type="NCBI Taxonomy" id="2822344"/>
    <lineage>
        <taxon>Bacteria</taxon>
        <taxon>Pseudomonadati</taxon>
        <taxon>Bacteroidota</taxon>
        <taxon>Cytophagia</taxon>
        <taxon>Cytophagales</taxon>
        <taxon>Spirosomataceae</taxon>
        <taxon>Dyadobacter</taxon>
    </lineage>
</organism>
<dbReference type="RefSeq" id="WP_215241526.1">
    <property type="nucleotide sequence ID" value="NZ_CAJRAF010000002.1"/>
</dbReference>
<dbReference type="SUPFAM" id="SSF47413">
    <property type="entry name" value="lambda repressor-like DNA-binding domains"/>
    <property type="match status" value="1"/>
</dbReference>
<gene>
    <name evidence="2" type="ORF">DYBT9275_05317</name>
</gene>
<dbReference type="InterPro" id="IPR010982">
    <property type="entry name" value="Lambda_DNA-bd_dom_sf"/>
</dbReference>
<dbReference type="EMBL" id="CAJRAF010000002">
    <property type="protein sequence ID" value="CAG5013015.1"/>
    <property type="molecule type" value="Genomic_DNA"/>
</dbReference>
<sequence>MSNNEENTTKLTTDSGQKLFQEKLGAYLSRLRKASGYDNAYDFAIAINITESQYGAYERGERDIRLSTLRKILLGNNINLEDLLLPNSIDGDKIDSALIIKGNERRMEQVRKQVEIQNGKADSIALGENDIDRIIKILIYCIRPRSKKDILDKLMLSNTVNNFNRVAGLVEKNQWIAKTTPESPNNPKQQYYTTENGKRILNMMN</sequence>
<dbReference type="InterPro" id="IPR001387">
    <property type="entry name" value="Cro/C1-type_HTH"/>
</dbReference>
<dbReference type="AlphaFoldDB" id="A0A916JGX7"/>
<dbReference type="Proteomes" id="UP000680038">
    <property type="component" value="Unassembled WGS sequence"/>
</dbReference>
<dbReference type="GO" id="GO:0003677">
    <property type="term" value="F:DNA binding"/>
    <property type="evidence" value="ECO:0007669"/>
    <property type="project" value="InterPro"/>
</dbReference>
<dbReference type="PROSITE" id="PS50943">
    <property type="entry name" value="HTH_CROC1"/>
    <property type="match status" value="1"/>
</dbReference>
<reference evidence="2" key="1">
    <citation type="submission" date="2021-04" db="EMBL/GenBank/DDBJ databases">
        <authorList>
            <person name="Rodrigo-Torres L."/>
            <person name="Arahal R. D."/>
            <person name="Lucena T."/>
        </authorList>
    </citation>
    <scope>NUCLEOTIDE SEQUENCE</scope>
    <source>
        <strain evidence="2">CECT 9275</strain>
    </source>
</reference>
<evidence type="ECO:0000313" key="3">
    <source>
        <dbReference type="Proteomes" id="UP000680038"/>
    </source>
</evidence>
<evidence type="ECO:0000313" key="2">
    <source>
        <dbReference type="EMBL" id="CAG5013015.1"/>
    </source>
</evidence>
<accession>A0A916JGX7</accession>